<dbReference type="EMBL" id="MU006711">
    <property type="protein sequence ID" value="KAF2628890.1"/>
    <property type="molecule type" value="Genomic_DNA"/>
</dbReference>
<evidence type="ECO:0000313" key="2">
    <source>
        <dbReference type="Proteomes" id="UP000799754"/>
    </source>
</evidence>
<comment type="caution">
    <text evidence="1">The sequence shown here is derived from an EMBL/GenBank/DDBJ whole genome shotgun (WGS) entry which is preliminary data.</text>
</comment>
<keyword evidence="2" id="KW-1185">Reference proteome</keyword>
<protein>
    <submittedName>
        <fullName evidence="1">Alpha/beta-hydrolase</fullName>
    </submittedName>
</protein>
<name>A0ACB6S3S4_9PLEO</name>
<dbReference type="Proteomes" id="UP000799754">
    <property type="component" value="Unassembled WGS sequence"/>
</dbReference>
<accession>A0ACB6S3S4</accession>
<organism evidence="1 2">
    <name type="scientific">Macroventuria anomochaeta</name>
    <dbReference type="NCBI Taxonomy" id="301207"/>
    <lineage>
        <taxon>Eukaryota</taxon>
        <taxon>Fungi</taxon>
        <taxon>Dikarya</taxon>
        <taxon>Ascomycota</taxon>
        <taxon>Pezizomycotina</taxon>
        <taxon>Dothideomycetes</taxon>
        <taxon>Pleosporomycetidae</taxon>
        <taxon>Pleosporales</taxon>
        <taxon>Pleosporineae</taxon>
        <taxon>Didymellaceae</taxon>
        <taxon>Macroventuria</taxon>
    </lineage>
</organism>
<evidence type="ECO:0000313" key="1">
    <source>
        <dbReference type="EMBL" id="KAF2628890.1"/>
    </source>
</evidence>
<sequence>MSVTQPIVLLISGGWHTPQSYTKLTEALSSSSFEVHVPALGSTSDTRPPSADLESDTALIRAYVEDLVNSGLEILVLMHSYGGQVGTNALSGLSVSARFKEGLLGGVSHLIYMAATAITEGKSMVDTVRDFGHEDLLPLAFDFADDKSCVHRDPKLLLIGADDAVSEEEKDEYVATLGRWNGNCMYQPLTTAHAAWRDGPVTYIHTTGDMTVPLDYQKVFVNGMEEADVKVQRVSVNTGHCPNLTRPKEIAAILRKIADGEAVGDQGEAQTAHRASTGEVEGVIQSVGTAKT</sequence>
<proteinExistence type="predicted"/>
<reference evidence="1" key="1">
    <citation type="journal article" date="2020" name="Stud. Mycol.">
        <title>101 Dothideomycetes genomes: a test case for predicting lifestyles and emergence of pathogens.</title>
        <authorList>
            <person name="Haridas S."/>
            <person name="Albert R."/>
            <person name="Binder M."/>
            <person name="Bloem J."/>
            <person name="Labutti K."/>
            <person name="Salamov A."/>
            <person name="Andreopoulos B."/>
            <person name="Baker S."/>
            <person name="Barry K."/>
            <person name="Bills G."/>
            <person name="Bluhm B."/>
            <person name="Cannon C."/>
            <person name="Castanera R."/>
            <person name="Culley D."/>
            <person name="Daum C."/>
            <person name="Ezra D."/>
            <person name="Gonzalez J."/>
            <person name="Henrissat B."/>
            <person name="Kuo A."/>
            <person name="Liang C."/>
            <person name="Lipzen A."/>
            <person name="Lutzoni F."/>
            <person name="Magnuson J."/>
            <person name="Mondo S."/>
            <person name="Nolan M."/>
            <person name="Ohm R."/>
            <person name="Pangilinan J."/>
            <person name="Park H.-J."/>
            <person name="Ramirez L."/>
            <person name="Alfaro M."/>
            <person name="Sun H."/>
            <person name="Tritt A."/>
            <person name="Yoshinaga Y."/>
            <person name="Zwiers L.-H."/>
            <person name="Turgeon B."/>
            <person name="Goodwin S."/>
            <person name="Spatafora J."/>
            <person name="Crous P."/>
            <person name="Grigoriev I."/>
        </authorList>
    </citation>
    <scope>NUCLEOTIDE SEQUENCE</scope>
    <source>
        <strain evidence="1">CBS 525.71</strain>
    </source>
</reference>
<gene>
    <name evidence="1" type="ORF">BU25DRAFT_409391</name>
</gene>